<protein>
    <submittedName>
        <fullName evidence="2">Uncharacterized protein</fullName>
    </submittedName>
</protein>
<reference evidence="2" key="1">
    <citation type="journal article" date="2023" name="Mol. Phylogenet. Evol.">
        <title>Genome-scale phylogeny and comparative genomics of the fungal order Sordariales.</title>
        <authorList>
            <person name="Hensen N."/>
            <person name="Bonometti L."/>
            <person name="Westerberg I."/>
            <person name="Brannstrom I.O."/>
            <person name="Guillou S."/>
            <person name="Cros-Aarteil S."/>
            <person name="Calhoun S."/>
            <person name="Haridas S."/>
            <person name="Kuo A."/>
            <person name="Mondo S."/>
            <person name="Pangilinan J."/>
            <person name="Riley R."/>
            <person name="LaButti K."/>
            <person name="Andreopoulos B."/>
            <person name="Lipzen A."/>
            <person name="Chen C."/>
            <person name="Yan M."/>
            <person name="Daum C."/>
            <person name="Ng V."/>
            <person name="Clum A."/>
            <person name="Steindorff A."/>
            <person name="Ohm R.A."/>
            <person name="Martin F."/>
            <person name="Silar P."/>
            <person name="Natvig D.O."/>
            <person name="Lalanne C."/>
            <person name="Gautier V."/>
            <person name="Ament-Velasquez S.L."/>
            <person name="Kruys A."/>
            <person name="Hutchinson M.I."/>
            <person name="Powell A.J."/>
            <person name="Barry K."/>
            <person name="Miller A.N."/>
            <person name="Grigoriev I.V."/>
            <person name="Debuchy R."/>
            <person name="Gladieux P."/>
            <person name="Hiltunen Thoren M."/>
            <person name="Johannesson H."/>
        </authorList>
    </citation>
    <scope>NUCLEOTIDE SEQUENCE</scope>
    <source>
        <strain evidence="2">CBS 958.72</strain>
    </source>
</reference>
<evidence type="ECO:0000313" key="3">
    <source>
        <dbReference type="Proteomes" id="UP001287356"/>
    </source>
</evidence>
<feature type="compositionally biased region" description="Basic and acidic residues" evidence="1">
    <location>
        <begin position="22"/>
        <end position="33"/>
    </location>
</feature>
<evidence type="ECO:0000313" key="2">
    <source>
        <dbReference type="EMBL" id="KAK3383063.1"/>
    </source>
</evidence>
<evidence type="ECO:0000256" key="1">
    <source>
        <dbReference type="SAM" id="MobiDB-lite"/>
    </source>
</evidence>
<dbReference type="EMBL" id="JAULSN010000001">
    <property type="protein sequence ID" value="KAK3383063.1"/>
    <property type="molecule type" value="Genomic_DNA"/>
</dbReference>
<name>A0AAE0TXE0_9PEZI</name>
<accession>A0AAE0TXE0</accession>
<organism evidence="2 3">
    <name type="scientific">Lasiosphaeria ovina</name>
    <dbReference type="NCBI Taxonomy" id="92902"/>
    <lineage>
        <taxon>Eukaryota</taxon>
        <taxon>Fungi</taxon>
        <taxon>Dikarya</taxon>
        <taxon>Ascomycota</taxon>
        <taxon>Pezizomycotina</taxon>
        <taxon>Sordariomycetes</taxon>
        <taxon>Sordariomycetidae</taxon>
        <taxon>Sordariales</taxon>
        <taxon>Lasiosphaeriaceae</taxon>
        <taxon>Lasiosphaeria</taxon>
    </lineage>
</organism>
<reference evidence="2" key="2">
    <citation type="submission" date="2023-06" db="EMBL/GenBank/DDBJ databases">
        <authorList>
            <consortium name="Lawrence Berkeley National Laboratory"/>
            <person name="Haridas S."/>
            <person name="Hensen N."/>
            <person name="Bonometti L."/>
            <person name="Westerberg I."/>
            <person name="Brannstrom I.O."/>
            <person name="Guillou S."/>
            <person name="Cros-Aarteil S."/>
            <person name="Calhoun S."/>
            <person name="Kuo A."/>
            <person name="Mondo S."/>
            <person name="Pangilinan J."/>
            <person name="Riley R."/>
            <person name="Labutti K."/>
            <person name="Andreopoulos B."/>
            <person name="Lipzen A."/>
            <person name="Chen C."/>
            <person name="Yanf M."/>
            <person name="Daum C."/>
            <person name="Ng V."/>
            <person name="Clum A."/>
            <person name="Steindorff A."/>
            <person name="Ohm R."/>
            <person name="Martin F."/>
            <person name="Silar P."/>
            <person name="Natvig D."/>
            <person name="Lalanne C."/>
            <person name="Gautier V."/>
            <person name="Ament-Velasquez S.L."/>
            <person name="Kruys A."/>
            <person name="Hutchinson M.I."/>
            <person name="Powell A.J."/>
            <person name="Barry K."/>
            <person name="Miller A.N."/>
            <person name="Grigoriev I.V."/>
            <person name="Debuchy R."/>
            <person name="Gladieux P."/>
            <person name="Thoren M.H."/>
            <person name="Johannesson H."/>
        </authorList>
    </citation>
    <scope>NUCLEOTIDE SEQUENCE</scope>
    <source>
        <strain evidence="2">CBS 958.72</strain>
    </source>
</reference>
<comment type="caution">
    <text evidence="2">The sequence shown here is derived from an EMBL/GenBank/DDBJ whole genome shotgun (WGS) entry which is preliminary data.</text>
</comment>
<proteinExistence type="predicted"/>
<keyword evidence="3" id="KW-1185">Reference proteome</keyword>
<sequence length="208" mass="22773">MGRKRGGTVCNPPAPRVAAPRAGHEGPKQDETQPKSTTTSKGDLRTEDENPSGRLVICSKPPVDRYGFSGPPFPKGSLPKRGQDKTSLYTLLLLFAVSSSPLVALLDMHHEGHHIVPKASKWNFQDDVKIGCYCVQLALNCRVRRSTFGCLAQQPRRRRAVIGARKAVFIPSTCRHPPSSPFSIPGSLLSNPRTYPTTYAAGPWCERT</sequence>
<dbReference type="AlphaFoldDB" id="A0AAE0TXE0"/>
<feature type="region of interest" description="Disordered" evidence="1">
    <location>
        <begin position="1"/>
        <end position="63"/>
    </location>
</feature>
<dbReference type="Proteomes" id="UP001287356">
    <property type="component" value="Unassembled WGS sequence"/>
</dbReference>
<gene>
    <name evidence="2" type="ORF">B0T24DRAFT_33046</name>
</gene>